<dbReference type="AlphaFoldDB" id="A0A0K2RYY2"/>
<reference evidence="7" key="1">
    <citation type="submission" date="2015-08" db="EMBL/GenBank/DDBJ databases">
        <title>Complete genome sequence of Rothia mucilaginosa strain NUM-Rm6536.</title>
        <authorList>
            <person name="Nambu T."/>
        </authorList>
    </citation>
    <scope>NUCLEOTIDE SEQUENCE [LARGE SCALE GENOMIC DNA]</scope>
    <source>
        <strain evidence="7">NUM-Rm6536</strain>
    </source>
</reference>
<dbReference type="GO" id="GO:0000976">
    <property type="term" value="F:transcription cis-regulatory region binding"/>
    <property type="evidence" value="ECO:0007669"/>
    <property type="project" value="TreeGrafter"/>
</dbReference>
<proteinExistence type="predicted"/>
<protein>
    <recommendedName>
        <fullName evidence="5">HTH tetR-type domain-containing protein</fullName>
    </recommendedName>
</protein>
<dbReference type="PANTHER" id="PTHR30055">
    <property type="entry name" value="HTH-TYPE TRANSCRIPTIONAL REGULATOR RUTR"/>
    <property type="match status" value="1"/>
</dbReference>
<dbReference type="Pfam" id="PF00440">
    <property type="entry name" value="TetR_N"/>
    <property type="match status" value="1"/>
</dbReference>
<dbReference type="InterPro" id="IPR009057">
    <property type="entry name" value="Homeodomain-like_sf"/>
</dbReference>
<dbReference type="PATRIC" id="fig|43675.28.peg.800"/>
<dbReference type="Proteomes" id="UP000066203">
    <property type="component" value="Chromosome"/>
</dbReference>
<dbReference type="PRINTS" id="PR00455">
    <property type="entry name" value="HTHTETR"/>
</dbReference>
<evidence type="ECO:0000313" key="6">
    <source>
        <dbReference type="EMBL" id="BAS20029.1"/>
    </source>
</evidence>
<keyword evidence="3" id="KW-0804">Transcription</keyword>
<feature type="domain" description="HTH tetR-type" evidence="5">
    <location>
        <begin position="20"/>
        <end position="80"/>
    </location>
</feature>
<keyword evidence="2 4" id="KW-0238">DNA-binding</keyword>
<evidence type="ECO:0000256" key="2">
    <source>
        <dbReference type="ARBA" id="ARBA00023125"/>
    </source>
</evidence>
<keyword evidence="1" id="KW-0805">Transcription regulation</keyword>
<dbReference type="PROSITE" id="PS50977">
    <property type="entry name" value="HTH_TETR_2"/>
    <property type="match status" value="1"/>
</dbReference>
<dbReference type="EMBL" id="AP014938">
    <property type="protein sequence ID" value="BAS20029.1"/>
    <property type="molecule type" value="Genomic_DNA"/>
</dbReference>
<dbReference type="RefSeq" id="WP_060824138.1">
    <property type="nucleotide sequence ID" value="NZ_AP014938.1"/>
</dbReference>
<dbReference type="SUPFAM" id="SSF46689">
    <property type="entry name" value="Homeodomain-like"/>
    <property type="match status" value="1"/>
</dbReference>
<dbReference type="InterPro" id="IPR001647">
    <property type="entry name" value="HTH_TetR"/>
</dbReference>
<sequence length="233" mass="26067">MANLVESPANITDKRSARKAENRIAIVEAAESLILEGGYGALNAEALAERAGVSRRTIFNHFASVDDVLVTRMNQYFNRIFEECDFTISGENASMEAEMLSIARKVFMSNTLEEYIAPFAHLLYALEMDSPAKFEEYSHVILERTYDIFLEQYLAAYPDLPYLRVAVFASNLSETIGEGVYYYLTRAEEMTAKVAAEAPEGTHPEALAIEAMRQCVLEALDYLGRLVQGEFAS</sequence>
<dbReference type="Gene3D" id="1.10.357.10">
    <property type="entry name" value="Tetracycline Repressor, domain 2"/>
    <property type="match status" value="1"/>
</dbReference>
<feature type="DNA-binding region" description="H-T-H motif" evidence="4">
    <location>
        <begin position="43"/>
        <end position="62"/>
    </location>
</feature>
<evidence type="ECO:0000256" key="4">
    <source>
        <dbReference type="PROSITE-ProRule" id="PRU00335"/>
    </source>
</evidence>
<name>A0A0K2RYY2_9MICC</name>
<dbReference type="InterPro" id="IPR050109">
    <property type="entry name" value="HTH-type_TetR-like_transc_reg"/>
</dbReference>
<dbReference type="GO" id="GO:0003700">
    <property type="term" value="F:DNA-binding transcription factor activity"/>
    <property type="evidence" value="ECO:0007669"/>
    <property type="project" value="TreeGrafter"/>
</dbReference>
<gene>
    <name evidence="6" type="ORF">RM6536_0782</name>
</gene>
<accession>A0A0K2RYY2</accession>
<evidence type="ECO:0000259" key="5">
    <source>
        <dbReference type="PROSITE" id="PS50977"/>
    </source>
</evidence>
<evidence type="ECO:0000256" key="1">
    <source>
        <dbReference type="ARBA" id="ARBA00023015"/>
    </source>
</evidence>
<evidence type="ECO:0000313" key="7">
    <source>
        <dbReference type="Proteomes" id="UP000066203"/>
    </source>
</evidence>
<organism evidence="6">
    <name type="scientific">Rothia mucilaginosa</name>
    <dbReference type="NCBI Taxonomy" id="43675"/>
    <lineage>
        <taxon>Bacteria</taxon>
        <taxon>Bacillati</taxon>
        <taxon>Actinomycetota</taxon>
        <taxon>Actinomycetes</taxon>
        <taxon>Micrococcales</taxon>
        <taxon>Micrococcaceae</taxon>
        <taxon>Rothia</taxon>
    </lineage>
</organism>
<dbReference type="PANTHER" id="PTHR30055:SF234">
    <property type="entry name" value="HTH-TYPE TRANSCRIPTIONAL REGULATOR BETI"/>
    <property type="match status" value="1"/>
</dbReference>
<evidence type="ECO:0000256" key="3">
    <source>
        <dbReference type="ARBA" id="ARBA00023163"/>
    </source>
</evidence>